<gene>
    <name evidence="1" type="ORF">GCM10010528_25430</name>
</gene>
<accession>A0ABP6LM10</accession>
<comment type="caution">
    <text evidence="1">The sequence shown here is derived from an EMBL/GenBank/DDBJ whole genome shotgun (WGS) entry which is preliminary data.</text>
</comment>
<name>A0ABP6LM10_9ACTN</name>
<dbReference type="Proteomes" id="UP001501035">
    <property type="component" value="Unassembled WGS sequence"/>
</dbReference>
<evidence type="ECO:0000313" key="2">
    <source>
        <dbReference type="Proteomes" id="UP001501035"/>
    </source>
</evidence>
<protein>
    <submittedName>
        <fullName evidence="1">Uncharacterized protein</fullName>
    </submittedName>
</protein>
<proteinExistence type="predicted"/>
<evidence type="ECO:0000313" key="1">
    <source>
        <dbReference type="EMBL" id="GAA3045066.1"/>
    </source>
</evidence>
<dbReference type="EMBL" id="BAAAVS010000054">
    <property type="protein sequence ID" value="GAA3045066.1"/>
    <property type="molecule type" value="Genomic_DNA"/>
</dbReference>
<reference evidence="2" key="1">
    <citation type="journal article" date="2019" name="Int. J. Syst. Evol. Microbiol.">
        <title>The Global Catalogue of Microorganisms (GCM) 10K type strain sequencing project: providing services to taxonomists for standard genome sequencing and annotation.</title>
        <authorList>
            <consortium name="The Broad Institute Genomics Platform"/>
            <consortium name="The Broad Institute Genome Sequencing Center for Infectious Disease"/>
            <person name="Wu L."/>
            <person name="Ma J."/>
        </authorList>
    </citation>
    <scope>NUCLEOTIDE SEQUENCE [LARGE SCALE GENOMIC DNA]</scope>
    <source>
        <strain evidence="2">JCM 14234</strain>
    </source>
</reference>
<dbReference type="RefSeq" id="WP_344716880.1">
    <property type="nucleotide sequence ID" value="NZ_BAAAVS010000054.1"/>
</dbReference>
<organism evidence="1 2">
    <name type="scientific">Gordonia defluvii</name>
    <dbReference type="NCBI Taxonomy" id="283718"/>
    <lineage>
        <taxon>Bacteria</taxon>
        <taxon>Bacillati</taxon>
        <taxon>Actinomycetota</taxon>
        <taxon>Actinomycetes</taxon>
        <taxon>Mycobacteriales</taxon>
        <taxon>Gordoniaceae</taxon>
        <taxon>Gordonia</taxon>
    </lineage>
</organism>
<keyword evidence="2" id="KW-1185">Reference proteome</keyword>
<sequence length="125" mass="13806">MTTSTLTDPWVERLIRAGLIPERARGLDRADVAHRYNKVHDFHPADPDYLYSPGQAQETARDALALVGVDLPDGARIFLTDMTAGPRCWSYLANCGQIETACEEHRLTTGEQISADALIGALPWE</sequence>